<dbReference type="InterPro" id="IPR020058">
    <property type="entry name" value="Glu/Gln-tRNA-synth_Ib_cat-dom"/>
</dbReference>
<feature type="binding site" evidence="7">
    <location>
        <position position="109"/>
    </location>
    <ligand>
        <name>Zn(2+)</name>
        <dbReference type="ChEBI" id="CHEBI:29105"/>
    </ligand>
</feature>
<dbReference type="PRINTS" id="PR00987">
    <property type="entry name" value="TRNASYNTHGLU"/>
</dbReference>
<evidence type="ECO:0000259" key="9">
    <source>
        <dbReference type="Pfam" id="PF19269"/>
    </source>
</evidence>
<keyword evidence="11" id="KW-1185">Reference proteome</keyword>
<feature type="domain" description="Glutamyl/glutaminyl-tRNA synthetase class Ib catalytic" evidence="8">
    <location>
        <begin position="6"/>
        <end position="324"/>
    </location>
</feature>
<dbReference type="Gene3D" id="1.10.10.350">
    <property type="match status" value="1"/>
</dbReference>
<evidence type="ECO:0000256" key="6">
    <source>
        <dbReference type="ARBA" id="ARBA00023146"/>
    </source>
</evidence>
<dbReference type="PANTHER" id="PTHR43311:SF2">
    <property type="entry name" value="GLUTAMATE--TRNA LIGASE, MITOCHONDRIAL-RELATED"/>
    <property type="match status" value="1"/>
</dbReference>
<dbReference type="InterPro" id="IPR033910">
    <property type="entry name" value="GluRS_core"/>
</dbReference>
<dbReference type="InterPro" id="IPR001412">
    <property type="entry name" value="aa-tRNA-synth_I_CS"/>
</dbReference>
<gene>
    <name evidence="7" type="primary">gltX</name>
    <name evidence="10" type="ORF">INF26_03800</name>
</gene>
<evidence type="ECO:0000256" key="5">
    <source>
        <dbReference type="ARBA" id="ARBA00022917"/>
    </source>
</evidence>
<accession>A0ABR9QSM4</accession>
<comment type="caution">
    <text evidence="10">The sequence shown here is derived from an EMBL/GenBank/DDBJ whole genome shotgun (WGS) entry which is preliminary data.</text>
</comment>
<evidence type="ECO:0000259" key="8">
    <source>
        <dbReference type="Pfam" id="PF00749"/>
    </source>
</evidence>
<feature type="binding site" evidence="7">
    <location>
        <position position="111"/>
    </location>
    <ligand>
        <name>Zn(2+)</name>
        <dbReference type="ChEBI" id="CHEBI:29105"/>
    </ligand>
</feature>
<keyword evidence="6 7" id="KW-0030">Aminoacyl-tRNA synthetase</keyword>
<dbReference type="EMBL" id="JADCJZ010000001">
    <property type="protein sequence ID" value="MBE5023974.1"/>
    <property type="molecule type" value="Genomic_DNA"/>
</dbReference>
<dbReference type="InterPro" id="IPR045462">
    <property type="entry name" value="aa-tRNA-synth_I_cd-bd"/>
</dbReference>
<feature type="short sequence motif" description="'KMSKS' region" evidence="7">
    <location>
        <begin position="255"/>
        <end position="259"/>
    </location>
</feature>
<dbReference type="InterPro" id="IPR014729">
    <property type="entry name" value="Rossmann-like_a/b/a_fold"/>
</dbReference>
<comment type="cofactor">
    <cofactor evidence="7">
        <name>Zn(2+)</name>
        <dbReference type="ChEBI" id="CHEBI:29105"/>
    </cofactor>
    <text evidence="7">Binds 1 zinc ion per subunit.</text>
</comment>
<dbReference type="Pfam" id="PF00749">
    <property type="entry name" value="tRNA-synt_1c"/>
    <property type="match status" value="1"/>
</dbReference>
<dbReference type="SUPFAM" id="SSF48163">
    <property type="entry name" value="An anticodon-binding domain of class I aminoacyl-tRNA synthetases"/>
    <property type="match status" value="1"/>
</dbReference>
<dbReference type="SUPFAM" id="SSF52374">
    <property type="entry name" value="Nucleotidylyl transferase"/>
    <property type="match status" value="1"/>
</dbReference>
<organism evidence="10 11">
    <name type="scientific">Thermophilibacter gallinarum</name>
    <dbReference type="NCBI Taxonomy" id="2779357"/>
    <lineage>
        <taxon>Bacteria</taxon>
        <taxon>Bacillati</taxon>
        <taxon>Actinomycetota</taxon>
        <taxon>Coriobacteriia</taxon>
        <taxon>Coriobacteriales</taxon>
        <taxon>Atopobiaceae</taxon>
        <taxon>Thermophilibacter</taxon>
    </lineage>
</organism>
<evidence type="ECO:0000256" key="7">
    <source>
        <dbReference type="HAMAP-Rule" id="MF_00022"/>
    </source>
</evidence>
<proteinExistence type="inferred from homology"/>
<dbReference type="InterPro" id="IPR004527">
    <property type="entry name" value="Glu-tRNA-ligase_bac/mito"/>
</dbReference>
<feature type="binding site" evidence="7">
    <location>
        <position position="258"/>
    </location>
    <ligand>
        <name>ATP</name>
        <dbReference type="ChEBI" id="CHEBI:30616"/>
    </ligand>
</feature>
<comment type="subcellular location">
    <subcellularLocation>
        <location evidence="7">Cytoplasm</location>
    </subcellularLocation>
</comment>
<evidence type="ECO:0000313" key="11">
    <source>
        <dbReference type="Proteomes" id="UP001194273"/>
    </source>
</evidence>
<reference evidence="10 11" key="1">
    <citation type="submission" date="2020-10" db="EMBL/GenBank/DDBJ databases">
        <title>ChiBAC.</title>
        <authorList>
            <person name="Zenner C."/>
            <person name="Hitch T.C.A."/>
            <person name="Clavel T."/>
        </authorList>
    </citation>
    <scope>NUCLEOTIDE SEQUENCE [LARGE SCALE GENOMIC DNA]</scope>
    <source>
        <strain evidence="10 11">DSM 107455</strain>
    </source>
</reference>
<dbReference type="GO" id="GO:0004818">
    <property type="term" value="F:glutamate-tRNA ligase activity"/>
    <property type="evidence" value="ECO:0007669"/>
    <property type="project" value="UniProtKB-EC"/>
</dbReference>
<dbReference type="PANTHER" id="PTHR43311">
    <property type="entry name" value="GLUTAMATE--TRNA LIGASE"/>
    <property type="match status" value="1"/>
</dbReference>
<name>A0ABR9QSM4_9ACTN</name>
<feature type="binding site" evidence="7">
    <location>
        <position position="137"/>
    </location>
    <ligand>
        <name>Zn(2+)</name>
        <dbReference type="ChEBI" id="CHEBI:29105"/>
    </ligand>
</feature>
<feature type="short sequence motif" description="'HIGH' region" evidence="7">
    <location>
        <begin position="12"/>
        <end position="22"/>
    </location>
</feature>
<protein>
    <recommendedName>
        <fullName evidence="7">Glutamate--tRNA ligase</fullName>
        <ecNumber evidence="7">6.1.1.17</ecNumber>
    </recommendedName>
    <alternativeName>
        <fullName evidence="7">Glutamyl-tRNA synthetase</fullName>
        <shortName evidence="7">GluRS</shortName>
    </alternativeName>
</protein>
<comment type="similarity">
    <text evidence="1 7">Belongs to the class-I aminoacyl-tRNA synthetase family. Glutamate--tRNA ligase type 1 subfamily.</text>
</comment>
<dbReference type="NCBIfam" id="TIGR00464">
    <property type="entry name" value="gltX_bact"/>
    <property type="match status" value="1"/>
</dbReference>
<evidence type="ECO:0000256" key="4">
    <source>
        <dbReference type="ARBA" id="ARBA00022840"/>
    </source>
</evidence>
<dbReference type="InterPro" id="IPR020751">
    <property type="entry name" value="aa-tRNA-synth_I_codon-bd_sub2"/>
</dbReference>
<keyword evidence="2 7" id="KW-0436">Ligase</keyword>
<sequence>MSETPVRVRFAPSPTGKLHVGGARTAIYNWAFARANHGTFILRIDDTDPERSTEENTQIILRAMRWLGLDWDEGPEVGGDFGPYFQTERAEMYRAAAQRLWDEGKAYPCFCTPEQLAADRAEAQARKDPFQGYQRRCRDLSREEAQRRIDAGEPYVLRIKVPEDRGDVVVRDAVHGEVSFAARELDDFVIQRTDGTPTYNFATVVDDAAMGITHVIRGDDHLSNTPRQVIVYEALGAPVPTFAHISMILGADGKKLSKRHGATNVEEYRDAGYLSDAFVNYLALLGWSLDGETTIIPRDVLASQFSLEHVSKNPATFDPKKLDWIQAEYIRSMSDQEFADQIMLPELVRAGVIGERAEFDEDWMGALVAIVRPRTKFPADVVTVTAPVFATADTLVYDEKSVAKGLAREGMGAVLDAAHAALDALDAEDWTPEAIDAALEALPERLDVKKRLVFQAVRVAVCGNLVSPPLGETMALVGRADCLPRIERARLLAG</sequence>
<feature type="binding site" evidence="7">
    <location>
        <position position="139"/>
    </location>
    <ligand>
        <name>Zn(2+)</name>
        <dbReference type="ChEBI" id="CHEBI:29105"/>
    </ligand>
</feature>
<comment type="subunit">
    <text evidence="7">Monomer.</text>
</comment>
<comment type="function">
    <text evidence="7">Catalyzes the attachment of glutamate to tRNA(Glu) in a two-step reaction: glutamate is first activated by ATP to form Glu-AMP and then transferred to the acceptor end of tRNA(Glu).</text>
</comment>
<dbReference type="PROSITE" id="PS00178">
    <property type="entry name" value="AA_TRNA_LIGASE_I"/>
    <property type="match status" value="1"/>
</dbReference>
<dbReference type="Pfam" id="PF19269">
    <property type="entry name" value="Anticodon_2"/>
    <property type="match status" value="1"/>
</dbReference>
<keyword evidence="7" id="KW-0479">Metal-binding</keyword>
<evidence type="ECO:0000256" key="1">
    <source>
        <dbReference type="ARBA" id="ARBA00007894"/>
    </source>
</evidence>
<keyword evidence="3 7" id="KW-0547">Nucleotide-binding</keyword>
<keyword evidence="7" id="KW-0862">Zinc</keyword>
<dbReference type="InterPro" id="IPR000924">
    <property type="entry name" value="Glu/Gln-tRNA-synth"/>
</dbReference>
<dbReference type="NCBIfam" id="NF004315">
    <property type="entry name" value="PRK05710.1-4"/>
    <property type="match status" value="1"/>
</dbReference>
<dbReference type="Proteomes" id="UP001194273">
    <property type="component" value="Unassembled WGS sequence"/>
</dbReference>
<feature type="domain" description="Aminoacyl-tRNA synthetase class I anticodon-binding" evidence="9">
    <location>
        <begin position="357"/>
        <end position="489"/>
    </location>
</feature>
<dbReference type="InterPro" id="IPR008925">
    <property type="entry name" value="aa_tRNA-synth_I_cd-bd_sf"/>
</dbReference>
<dbReference type="RefSeq" id="WP_193529374.1">
    <property type="nucleotide sequence ID" value="NZ_JADCJZ010000001.1"/>
</dbReference>
<dbReference type="InterPro" id="IPR049940">
    <property type="entry name" value="GluQ/Sye"/>
</dbReference>
<dbReference type="Gene3D" id="3.40.50.620">
    <property type="entry name" value="HUPs"/>
    <property type="match status" value="1"/>
</dbReference>
<dbReference type="EC" id="6.1.1.17" evidence="7"/>
<keyword evidence="5 7" id="KW-0648">Protein biosynthesis</keyword>
<keyword evidence="4 7" id="KW-0067">ATP-binding</keyword>
<dbReference type="CDD" id="cd00808">
    <property type="entry name" value="GluRS_core"/>
    <property type="match status" value="1"/>
</dbReference>
<evidence type="ECO:0000256" key="2">
    <source>
        <dbReference type="ARBA" id="ARBA00022598"/>
    </source>
</evidence>
<evidence type="ECO:0000256" key="3">
    <source>
        <dbReference type="ARBA" id="ARBA00022741"/>
    </source>
</evidence>
<evidence type="ECO:0000313" key="10">
    <source>
        <dbReference type="EMBL" id="MBE5023974.1"/>
    </source>
</evidence>
<comment type="catalytic activity">
    <reaction evidence="7">
        <text>tRNA(Glu) + L-glutamate + ATP = L-glutamyl-tRNA(Glu) + AMP + diphosphate</text>
        <dbReference type="Rhea" id="RHEA:23540"/>
        <dbReference type="Rhea" id="RHEA-COMP:9663"/>
        <dbReference type="Rhea" id="RHEA-COMP:9680"/>
        <dbReference type="ChEBI" id="CHEBI:29985"/>
        <dbReference type="ChEBI" id="CHEBI:30616"/>
        <dbReference type="ChEBI" id="CHEBI:33019"/>
        <dbReference type="ChEBI" id="CHEBI:78442"/>
        <dbReference type="ChEBI" id="CHEBI:78520"/>
        <dbReference type="ChEBI" id="CHEBI:456215"/>
        <dbReference type="EC" id="6.1.1.17"/>
    </reaction>
</comment>
<dbReference type="HAMAP" id="MF_00022">
    <property type="entry name" value="Glu_tRNA_synth_type1"/>
    <property type="match status" value="1"/>
</dbReference>
<keyword evidence="7" id="KW-0963">Cytoplasm</keyword>